<reference evidence="1 2" key="1">
    <citation type="submission" date="2016-11" db="EMBL/GenBank/DDBJ databases">
        <authorList>
            <person name="Jaros S."/>
            <person name="Januszkiewicz K."/>
            <person name="Wedrychowicz H."/>
        </authorList>
    </citation>
    <scope>NUCLEOTIDE SEQUENCE [LARGE SCALE GENOMIC DNA]</scope>
    <source>
        <strain evidence="1 2">CGMCC 4.5723</strain>
    </source>
</reference>
<dbReference type="Proteomes" id="UP000184452">
    <property type="component" value="Unassembled WGS sequence"/>
</dbReference>
<name>A0A1M6AMC1_9ACTN</name>
<dbReference type="AlphaFoldDB" id="A0A1M6AMC1"/>
<evidence type="ECO:0000313" key="2">
    <source>
        <dbReference type="Proteomes" id="UP000184452"/>
    </source>
</evidence>
<dbReference type="Pfam" id="PF16951">
    <property type="entry name" value="MaAIMP_sms"/>
    <property type="match status" value="1"/>
</dbReference>
<evidence type="ECO:0000313" key="1">
    <source>
        <dbReference type="EMBL" id="SHI37650.1"/>
    </source>
</evidence>
<dbReference type="InterPro" id="IPR031596">
    <property type="entry name" value="MaAIMP_sms"/>
</dbReference>
<sequence length="37" mass="4021">MSMGAITMMVVSMVLLWGGLVAAVVHLRRHPEAPEDD</sequence>
<protein>
    <submittedName>
        <fullName evidence="1">Putative methionine and alanine importer, small subunit</fullName>
    </submittedName>
</protein>
<keyword evidence="2" id="KW-1185">Reference proteome</keyword>
<accession>A0A1M6AMC1</accession>
<proteinExistence type="predicted"/>
<dbReference type="NCBIfam" id="NF033493">
    <property type="entry name" value="MetS_like_NSS"/>
    <property type="match status" value="1"/>
</dbReference>
<dbReference type="STRING" id="758803.SAMN05421803_10141"/>
<dbReference type="RefSeq" id="WP_073373692.1">
    <property type="nucleotide sequence ID" value="NZ_FQZK01000001.1"/>
</dbReference>
<organism evidence="1 2">
    <name type="scientific">Nocardiopsis flavescens</name>
    <dbReference type="NCBI Taxonomy" id="758803"/>
    <lineage>
        <taxon>Bacteria</taxon>
        <taxon>Bacillati</taxon>
        <taxon>Actinomycetota</taxon>
        <taxon>Actinomycetes</taxon>
        <taxon>Streptosporangiales</taxon>
        <taxon>Nocardiopsidaceae</taxon>
        <taxon>Nocardiopsis</taxon>
    </lineage>
</organism>
<dbReference type="EMBL" id="FQZK01000001">
    <property type="protein sequence ID" value="SHI37650.1"/>
    <property type="molecule type" value="Genomic_DNA"/>
</dbReference>
<gene>
    <name evidence="1" type="ORF">SAMN05421803_10141</name>
</gene>